<keyword evidence="2" id="KW-0378">Hydrolase</keyword>
<dbReference type="InterPro" id="IPR050300">
    <property type="entry name" value="GDXG_lipolytic_enzyme"/>
</dbReference>
<comment type="similarity">
    <text evidence="1">Belongs to the 'GDXG' lipolytic enzyme family.</text>
</comment>
<evidence type="ECO:0000256" key="1">
    <source>
        <dbReference type="ARBA" id="ARBA00010515"/>
    </source>
</evidence>
<dbReference type="AlphaFoldDB" id="A0A1F2Q443"/>
<dbReference type="Gene3D" id="3.40.50.1820">
    <property type="entry name" value="alpha/beta hydrolase"/>
    <property type="match status" value="1"/>
</dbReference>
<dbReference type="PANTHER" id="PTHR48081:SF8">
    <property type="entry name" value="ALPHA_BETA HYDROLASE FOLD-3 DOMAIN-CONTAINING PROTEIN-RELATED"/>
    <property type="match status" value="1"/>
</dbReference>
<sequence length="323" mass="35401">MRTRDSTVWHWNVSPRARVIFCLTRTFVKPMFTLWPTTERGIRQLERLDAMADKLPKPKNLDIEPFTLGGVPSEKVQHPRKAQGELAGATILYFHGGGFVFCGLATHRALCGLLSAKAGVPVISVRYRQLPEGSIGTSVKDAMAAYTALLETAEDPNKIVLAGDSAGGYLAMKVAEIAALRGITRPAAVVGYSPLLNVNLEDHDPDFMKRDAYLPMSQVEKLKDRWLEGPDEIPGAQSPINADASLIPPSFLVSAEYELMRPDVEIMTENLIKAGQAVETHIWSGQIHAFPVIGKALREGKAIVDLTVKFLERTMASQNQISA</sequence>
<proteinExistence type="inferred from homology"/>
<reference evidence="3 4" key="1">
    <citation type="journal article" date="2017" name="Poromechanics V (2013)">
        <title>Genomic Characterization of the Arsenic-Tolerant Actinobacterium, &lt;i&gt;Rhodococcus erythropolis&lt;/i&gt; S43.</title>
        <authorList>
            <person name="Retamal-Morales G."/>
            <person name="Mehnert M."/>
            <person name="Schwabe R."/>
            <person name="Tischler D."/>
            <person name="Schloemann M."/>
            <person name="Levican G.J."/>
        </authorList>
    </citation>
    <scope>NUCLEOTIDE SEQUENCE [LARGE SCALE GENOMIC DNA]</scope>
    <source>
        <strain evidence="3 4">S43</strain>
    </source>
</reference>
<dbReference type="SUPFAM" id="SSF53474">
    <property type="entry name" value="alpha/beta-Hydrolases"/>
    <property type="match status" value="1"/>
</dbReference>
<dbReference type="InterPro" id="IPR033140">
    <property type="entry name" value="Lipase_GDXG_put_SER_AS"/>
</dbReference>
<accession>A0A1F2Q443</accession>
<dbReference type="Pfam" id="PF07859">
    <property type="entry name" value="Abhydrolase_3"/>
    <property type="match status" value="1"/>
</dbReference>
<dbReference type="PANTHER" id="PTHR48081">
    <property type="entry name" value="AB HYDROLASE SUPERFAMILY PROTEIN C4A8.06C"/>
    <property type="match status" value="1"/>
</dbReference>
<dbReference type="EMBL" id="MRBO01000017">
    <property type="protein sequence ID" value="KAB2587322.1"/>
    <property type="molecule type" value="Genomic_DNA"/>
</dbReference>
<evidence type="ECO:0000313" key="4">
    <source>
        <dbReference type="Proteomes" id="UP000325576"/>
    </source>
</evidence>
<dbReference type="GO" id="GO:0016787">
    <property type="term" value="F:hydrolase activity"/>
    <property type="evidence" value="ECO:0007669"/>
    <property type="project" value="UniProtKB-KW"/>
</dbReference>
<name>A0A1F2Q443_RHOER</name>
<dbReference type="Proteomes" id="UP000325576">
    <property type="component" value="Unassembled WGS sequence"/>
</dbReference>
<dbReference type="InterPro" id="IPR029058">
    <property type="entry name" value="AB_hydrolase_fold"/>
</dbReference>
<dbReference type="InterPro" id="IPR013094">
    <property type="entry name" value="AB_hydrolase_3"/>
</dbReference>
<dbReference type="RefSeq" id="WP_041815310.1">
    <property type="nucleotide sequence ID" value="NZ_BHXB01000001.1"/>
</dbReference>
<evidence type="ECO:0000256" key="2">
    <source>
        <dbReference type="ARBA" id="ARBA00022801"/>
    </source>
</evidence>
<protein>
    <submittedName>
        <fullName evidence="3">Lipase</fullName>
    </submittedName>
</protein>
<dbReference type="PROSITE" id="PS01174">
    <property type="entry name" value="LIPASE_GDXG_SER"/>
    <property type="match status" value="1"/>
</dbReference>
<comment type="caution">
    <text evidence="3">The sequence shown here is derived from an EMBL/GenBank/DDBJ whole genome shotgun (WGS) entry which is preliminary data.</text>
</comment>
<organism evidence="3 4">
    <name type="scientific">Rhodococcus erythropolis</name>
    <name type="common">Arthrobacter picolinophilus</name>
    <dbReference type="NCBI Taxonomy" id="1833"/>
    <lineage>
        <taxon>Bacteria</taxon>
        <taxon>Bacillati</taxon>
        <taxon>Actinomycetota</taxon>
        <taxon>Actinomycetes</taxon>
        <taxon>Mycobacteriales</taxon>
        <taxon>Nocardiaceae</taxon>
        <taxon>Rhodococcus</taxon>
        <taxon>Rhodococcus erythropolis group</taxon>
    </lineage>
</organism>
<gene>
    <name evidence="3" type="ORF">BS297_00720</name>
</gene>
<evidence type="ECO:0000313" key="3">
    <source>
        <dbReference type="EMBL" id="KAB2587322.1"/>
    </source>
</evidence>